<dbReference type="AlphaFoldDB" id="A0A6J7VKI7"/>
<sequence>MTGVGTQLRSSLRNEDIRTKLPITEKNKHSTWTAFRISIHIDASEIRTRDIPGKSFKRGDPLGVLAGHALIPKWVLSNPFNSARE</sequence>
<protein>
    <submittedName>
        <fullName evidence="1">Unannotated protein</fullName>
    </submittedName>
</protein>
<name>A0A6J7VKI7_9ZZZZ</name>
<proteinExistence type="predicted"/>
<dbReference type="EMBL" id="CAFBRC010000158">
    <property type="protein sequence ID" value="CAB5078229.1"/>
    <property type="molecule type" value="Genomic_DNA"/>
</dbReference>
<reference evidence="1" key="1">
    <citation type="submission" date="2020-05" db="EMBL/GenBank/DDBJ databases">
        <authorList>
            <person name="Chiriac C."/>
            <person name="Salcher M."/>
            <person name="Ghai R."/>
            <person name="Kavagutti S V."/>
        </authorList>
    </citation>
    <scope>NUCLEOTIDE SEQUENCE</scope>
</reference>
<gene>
    <name evidence="1" type="ORF">UFOPK4367_01546</name>
</gene>
<evidence type="ECO:0000313" key="1">
    <source>
        <dbReference type="EMBL" id="CAB5078229.1"/>
    </source>
</evidence>
<organism evidence="1">
    <name type="scientific">freshwater metagenome</name>
    <dbReference type="NCBI Taxonomy" id="449393"/>
    <lineage>
        <taxon>unclassified sequences</taxon>
        <taxon>metagenomes</taxon>
        <taxon>ecological metagenomes</taxon>
    </lineage>
</organism>
<accession>A0A6J7VKI7</accession>